<feature type="compositionally biased region" description="Pro residues" evidence="1">
    <location>
        <begin position="56"/>
        <end position="65"/>
    </location>
</feature>
<protein>
    <submittedName>
        <fullName evidence="2">Uncharacterized protein</fullName>
    </submittedName>
</protein>
<dbReference type="AlphaFoldDB" id="L9L2V2"/>
<evidence type="ECO:0000256" key="1">
    <source>
        <dbReference type="SAM" id="MobiDB-lite"/>
    </source>
</evidence>
<evidence type="ECO:0000313" key="2">
    <source>
        <dbReference type="EMBL" id="ELW69396.1"/>
    </source>
</evidence>
<reference evidence="3" key="1">
    <citation type="submission" date="2012-07" db="EMBL/GenBank/DDBJ databases">
        <title>Genome of the Chinese tree shrew, a rising model animal genetically related to primates.</title>
        <authorList>
            <person name="Zhang G."/>
            <person name="Fan Y."/>
            <person name="Yao Y."/>
            <person name="Huang Z."/>
        </authorList>
    </citation>
    <scope>NUCLEOTIDE SEQUENCE [LARGE SCALE GENOMIC DNA]</scope>
</reference>
<organism evidence="2 3">
    <name type="scientific">Tupaia chinensis</name>
    <name type="common">Chinese tree shrew</name>
    <name type="synonym">Tupaia belangeri chinensis</name>
    <dbReference type="NCBI Taxonomy" id="246437"/>
    <lineage>
        <taxon>Eukaryota</taxon>
        <taxon>Metazoa</taxon>
        <taxon>Chordata</taxon>
        <taxon>Craniata</taxon>
        <taxon>Vertebrata</taxon>
        <taxon>Euteleostomi</taxon>
        <taxon>Mammalia</taxon>
        <taxon>Eutheria</taxon>
        <taxon>Euarchontoglires</taxon>
        <taxon>Scandentia</taxon>
        <taxon>Tupaiidae</taxon>
        <taxon>Tupaia</taxon>
    </lineage>
</organism>
<gene>
    <name evidence="2" type="ORF">TREES_T100005036</name>
</gene>
<keyword evidence="3" id="KW-1185">Reference proteome</keyword>
<dbReference type="EMBL" id="KB320531">
    <property type="protein sequence ID" value="ELW69396.1"/>
    <property type="molecule type" value="Genomic_DNA"/>
</dbReference>
<accession>L9L2V2</accession>
<dbReference type="InParanoid" id="L9L2V2"/>
<dbReference type="Proteomes" id="UP000011518">
    <property type="component" value="Unassembled WGS sequence"/>
</dbReference>
<feature type="compositionally biased region" description="Polar residues" evidence="1">
    <location>
        <begin position="95"/>
        <end position="108"/>
    </location>
</feature>
<feature type="region of interest" description="Disordered" evidence="1">
    <location>
        <begin position="43"/>
        <end position="65"/>
    </location>
</feature>
<proteinExistence type="predicted"/>
<sequence length="140" mass="14851">MEVSGSCSPCEFRHSCWGFHLYFDNPTPSNLLLKGAEGAPLTPPTALTSGLRCSPPKGPPGKGPGPCPRLAVLFLTLKLCEKSLELCLKGAGSSLPHQPESQRWSLNQPPSPNPQDLLAPDPGVSAMAAPLARKNEERIS</sequence>
<feature type="region of interest" description="Disordered" evidence="1">
    <location>
        <begin position="91"/>
        <end position="140"/>
    </location>
</feature>
<evidence type="ECO:0000313" key="3">
    <source>
        <dbReference type="Proteomes" id="UP000011518"/>
    </source>
</evidence>
<name>L9L2V2_TUPCH</name>
<reference evidence="3" key="2">
    <citation type="journal article" date="2013" name="Nat. Commun.">
        <title>Genome of the Chinese tree shrew.</title>
        <authorList>
            <person name="Fan Y."/>
            <person name="Huang Z.Y."/>
            <person name="Cao C.C."/>
            <person name="Chen C.S."/>
            <person name="Chen Y.X."/>
            <person name="Fan D.D."/>
            <person name="He J."/>
            <person name="Hou H.L."/>
            <person name="Hu L."/>
            <person name="Hu X.T."/>
            <person name="Jiang X.T."/>
            <person name="Lai R."/>
            <person name="Lang Y.S."/>
            <person name="Liang B."/>
            <person name="Liao S.G."/>
            <person name="Mu D."/>
            <person name="Ma Y.Y."/>
            <person name="Niu Y.Y."/>
            <person name="Sun X.Q."/>
            <person name="Xia J.Q."/>
            <person name="Xiao J."/>
            <person name="Xiong Z.Q."/>
            <person name="Xu L."/>
            <person name="Yang L."/>
            <person name="Zhang Y."/>
            <person name="Zhao W."/>
            <person name="Zhao X.D."/>
            <person name="Zheng Y.T."/>
            <person name="Zhou J.M."/>
            <person name="Zhu Y.B."/>
            <person name="Zhang G.J."/>
            <person name="Wang J."/>
            <person name="Yao Y.G."/>
        </authorList>
    </citation>
    <scope>NUCLEOTIDE SEQUENCE [LARGE SCALE GENOMIC DNA]</scope>
</reference>